<feature type="chain" id="PRO_5011640916" evidence="1">
    <location>
        <begin position="19"/>
        <end position="471"/>
    </location>
</feature>
<dbReference type="AlphaFoldDB" id="A0A1I1GCG8"/>
<gene>
    <name evidence="3" type="ORF">SAMN05421780_102458</name>
</gene>
<dbReference type="Pfam" id="PF18962">
    <property type="entry name" value="Por_Secre_tail"/>
    <property type="match status" value="1"/>
</dbReference>
<keyword evidence="4" id="KW-1185">Reference proteome</keyword>
<dbReference type="EMBL" id="FOLE01000002">
    <property type="protein sequence ID" value="SFC06820.1"/>
    <property type="molecule type" value="Genomic_DNA"/>
</dbReference>
<feature type="signal peptide" evidence="1">
    <location>
        <begin position="1"/>
        <end position="18"/>
    </location>
</feature>
<organism evidence="3 4">
    <name type="scientific">Flexibacter flexilis DSM 6793</name>
    <dbReference type="NCBI Taxonomy" id="927664"/>
    <lineage>
        <taxon>Bacteria</taxon>
        <taxon>Pseudomonadati</taxon>
        <taxon>Bacteroidota</taxon>
        <taxon>Cytophagia</taxon>
        <taxon>Cytophagales</taxon>
        <taxon>Flexibacteraceae</taxon>
        <taxon>Flexibacter</taxon>
    </lineage>
</organism>
<evidence type="ECO:0000256" key="1">
    <source>
        <dbReference type="SAM" id="SignalP"/>
    </source>
</evidence>
<sequence>MKKLLLFLLVLCTVNLSAQNYATVADGDWNTPSTWNNTSGYGGPYPTNGWGQIDVNNNVSHAGSYSVNATPLNVAAGHTLTINGDFTANGGTINVYGNLVVTGNFTNLAVFNVMPGGSVTINGTTTSSAEMNIYGNYSGIGSISLSSNPLHVYPGGTFTAESSLTSTVPITVGTSVNPPPYADLVVKGNLNMESNGIVFNQNARAAIFGNVTSNSGGMNFTVNNGAQVYVHQDINFTGAGATVSNSNTTSPYGLYVNGNVNNNNFGTTTANLADKDYMDNNNVPFANWLNSIPSSPLPISLAKFAAKSVNTNTVIVSWTTASEINNQAFTLYRSTDARTWTAIAQINGAGNSNTTRNYQYTDARAQASNYYKLQQTDYDGTSTFSPVVAVSFAQTHLNLSPNPAHNTLQISAVEAYVLPEISVFDLKGKAVFQQSAIFTNQTAIDIQSWPSGIYIVKFSDASIPLQRFIKE</sequence>
<dbReference type="InterPro" id="IPR026444">
    <property type="entry name" value="Secre_tail"/>
</dbReference>
<dbReference type="NCBIfam" id="TIGR04183">
    <property type="entry name" value="Por_Secre_tail"/>
    <property type="match status" value="1"/>
</dbReference>
<evidence type="ECO:0000313" key="4">
    <source>
        <dbReference type="Proteomes" id="UP000199514"/>
    </source>
</evidence>
<protein>
    <submittedName>
        <fullName evidence="3">Por secretion system C-terminal sorting domain-containing protein</fullName>
    </submittedName>
</protein>
<dbReference type="Proteomes" id="UP000199514">
    <property type="component" value="Unassembled WGS sequence"/>
</dbReference>
<accession>A0A1I1GCG8</accession>
<proteinExistence type="predicted"/>
<evidence type="ECO:0000313" key="3">
    <source>
        <dbReference type="EMBL" id="SFC06820.1"/>
    </source>
</evidence>
<dbReference type="OrthoDB" id="645505at2"/>
<keyword evidence="1" id="KW-0732">Signal</keyword>
<reference evidence="3 4" key="1">
    <citation type="submission" date="2016-10" db="EMBL/GenBank/DDBJ databases">
        <authorList>
            <person name="de Groot N.N."/>
        </authorList>
    </citation>
    <scope>NUCLEOTIDE SEQUENCE [LARGE SCALE GENOMIC DNA]</scope>
    <source>
        <strain evidence="3 4">DSM 6793</strain>
    </source>
</reference>
<dbReference type="STRING" id="927664.SAMN05421780_102458"/>
<dbReference type="RefSeq" id="WP_091509291.1">
    <property type="nucleotide sequence ID" value="NZ_FOLE01000002.1"/>
</dbReference>
<feature type="domain" description="Secretion system C-terminal sorting" evidence="2">
    <location>
        <begin position="401"/>
        <end position="462"/>
    </location>
</feature>
<name>A0A1I1GCG8_9BACT</name>
<evidence type="ECO:0000259" key="2">
    <source>
        <dbReference type="Pfam" id="PF18962"/>
    </source>
</evidence>